<proteinExistence type="predicted"/>
<evidence type="ECO:0000256" key="1">
    <source>
        <dbReference type="SAM" id="MobiDB-lite"/>
    </source>
</evidence>
<dbReference type="Proteomes" id="UP000708208">
    <property type="component" value="Unassembled WGS sequence"/>
</dbReference>
<protein>
    <submittedName>
        <fullName evidence="2">Uncharacterized protein</fullName>
    </submittedName>
</protein>
<accession>A0A8J2JNA1</accession>
<evidence type="ECO:0000313" key="3">
    <source>
        <dbReference type="Proteomes" id="UP000708208"/>
    </source>
</evidence>
<keyword evidence="3" id="KW-1185">Reference proteome</keyword>
<organism evidence="2 3">
    <name type="scientific">Allacma fusca</name>
    <dbReference type="NCBI Taxonomy" id="39272"/>
    <lineage>
        <taxon>Eukaryota</taxon>
        <taxon>Metazoa</taxon>
        <taxon>Ecdysozoa</taxon>
        <taxon>Arthropoda</taxon>
        <taxon>Hexapoda</taxon>
        <taxon>Collembola</taxon>
        <taxon>Symphypleona</taxon>
        <taxon>Sminthuridae</taxon>
        <taxon>Allacma</taxon>
    </lineage>
</organism>
<reference evidence="2" key="1">
    <citation type="submission" date="2021-06" db="EMBL/GenBank/DDBJ databases">
        <authorList>
            <person name="Hodson N. C."/>
            <person name="Mongue J. A."/>
            <person name="Jaron S. K."/>
        </authorList>
    </citation>
    <scope>NUCLEOTIDE SEQUENCE</scope>
</reference>
<evidence type="ECO:0000313" key="2">
    <source>
        <dbReference type="EMBL" id="CAG7662803.1"/>
    </source>
</evidence>
<name>A0A8J2JNA1_9HEXA</name>
<dbReference type="EMBL" id="CAJVCH010008202">
    <property type="protein sequence ID" value="CAG7662803.1"/>
    <property type="molecule type" value="Genomic_DNA"/>
</dbReference>
<sequence length="73" mass="8362">MFEDEDSKFDFDRAEDGTTSSGDNELDDSEAHSSATDNEDHILLHVEKRVEQRLREISDQLKAGQNPNLSLRR</sequence>
<dbReference type="AlphaFoldDB" id="A0A8J2JNA1"/>
<gene>
    <name evidence="2" type="ORF">AFUS01_LOCUS1468</name>
</gene>
<feature type="region of interest" description="Disordered" evidence="1">
    <location>
        <begin position="1"/>
        <end position="43"/>
    </location>
</feature>
<comment type="caution">
    <text evidence="2">The sequence shown here is derived from an EMBL/GenBank/DDBJ whole genome shotgun (WGS) entry which is preliminary data.</text>
</comment>